<evidence type="ECO:0000313" key="1">
    <source>
        <dbReference type="EMBL" id="CDS19048.1"/>
    </source>
</evidence>
<dbReference type="AlphaFoldDB" id="A0A068WG11"/>
<evidence type="ECO:0000313" key="2">
    <source>
        <dbReference type="Proteomes" id="UP000492820"/>
    </source>
</evidence>
<proteinExistence type="predicted"/>
<evidence type="ECO:0000313" key="3">
    <source>
        <dbReference type="WBParaSite" id="EgrG_000432900"/>
    </source>
</evidence>
<dbReference type="WBParaSite" id="EgrG_000432900">
    <property type="protein sequence ID" value="EgrG_000432900"/>
    <property type="gene ID" value="EgrG_000432900"/>
</dbReference>
<reference evidence="3" key="3">
    <citation type="submission" date="2020-10" db="UniProtKB">
        <authorList>
            <consortium name="WormBaseParasite"/>
        </authorList>
    </citation>
    <scope>IDENTIFICATION</scope>
</reference>
<reference evidence="1 2" key="1">
    <citation type="journal article" date="2013" name="Nature">
        <title>The genomes of four tapeworm species reveal adaptations to parasitism.</title>
        <authorList>
            <person name="Tsai I.J."/>
            <person name="Zarowiecki M."/>
            <person name="Holroyd N."/>
            <person name="Garciarrubio A."/>
            <person name="Sanchez-Flores A."/>
            <person name="Brooks K.L."/>
            <person name="Tracey A."/>
            <person name="Bobes R.J."/>
            <person name="Fragoso G."/>
            <person name="Sciutto E."/>
            <person name="Aslett M."/>
            <person name="Beasley H."/>
            <person name="Bennett H.M."/>
            <person name="Cai J."/>
            <person name="Camicia F."/>
            <person name="Clark R."/>
            <person name="Cucher M."/>
            <person name="De Silva N."/>
            <person name="Day T.A."/>
            <person name="Deplazes P."/>
            <person name="Estrada K."/>
            <person name="Fernandez C."/>
            <person name="Holland P.W."/>
            <person name="Hou J."/>
            <person name="Hu S."/>
            <person name="Huckvale T."/>
            <person name="Hung S.S."/>
            <person name="Kamenetzky L."/>
            <person name="Keane J.A."/>
            <person name="Kiss F."/>
            <person name="Koziol U."/>
            <person name="Lambert O."/>
            <person name="Liu K."/>
            <person name="Luo X."/>
            <person name="Luo Y."/>
            <person name="Macchiaroli N."/>
            <person name="Nichol S."/>
            <person name="Paps J."/>
            <person name="Parkinson J."/>
            <person name="Pouchkina-Stantcheva N."/>
            <person name="Riddiford N."/>
            <person name="Rosenzvit M."/>
            <person name="Salinas G."/>
            <person name="Wasmuth J.D."/>
            <person name="Zamanian M."/>
            <person name="Zheng Y."/>
            <person name="Cai X."/>
            <person name="Soberon X."/>
            <person name="Olson P.D."/>
            <person name="Laclette J.P."/>
            <person name="Brehm K."/>
            <person name="Berriman M."/>
            <person name="Garciarrubio A."/>
            <person name="Bobes R.J."/>
            <person name="Fragoso G."/>
            <person name="Sanchez-Flores A."/>
            <person name="Estrada K."/>
            <person name="Cevallos M.A."/>
            <person name="Morett E."/>
            <person name="Gonzalez V."/>
            <person name="Portillo T."/>
            <person name="Ochoa-Leyva A."/>
            <person name="Jose M.V."/>
            <person name="Sciutto E."/>
            <person name="Landa A."/>
            <person name="Jimenez L."/>
            <person name="Valdes V."/>
            <person name="Carrero J.C."/>
            <person name="Larralde C."/>
            <person name="Morales-Montor J."/>
            <person name="Limon-Lason J."/>
            <person name="Soberon X."/>
            <person name="Laclette J.P."/>
        </authorList>
    </citation>
    <scope>NUCLEOTIDE SEQUENCE [LARGE SCALE GENOMIC DNA]</scope>
</reference>
<reference evidence="1" key="2">
    <citation type="submission" date="2014-06" db="EMBL/GenBank/DDBJ databases">
        <authorList>
            <person name="Aslett M."/>
        </authorList>
    </citation>
    <scope>NUCLEOTIDE SEQUENCE</scope>
</reference>
<dbReference type="Proteomes" id="UP000492820">
    <property type="component" value="Unassembled WGS sequence"/>
</dbReference>
<protein>
    <submittedName>
        <fullName evidence="1 3">Expressed protein</fullName>
    </submittedName>
</protein>
<gene>
    <name evidence="1" type="ORF">EgrG_000432900</name>
</gene>
<accession>A0A068WG11</accession>
<sequence>MLPASAQPLHLSATPREQTLAILCCFSSSDFTGLFCIQHPTISLANLADTAFSTAESHFNHLHLSHTRASCQREPLMKLSSAVLTYSLCIMRQF</sequence>
<name>A0A068WG11_ECHGR</name>
<dbReference type="EMBL" id="LK028579">
    <property type="protein sequence ID" value="CDS19048.1"/>
    <property type="molecule type" value="Genomic_DNA"/>
</dbReference>
<organism evidence="1">
    <name type="scientific">Echinococcus granulosus</name>
    <name type="common">Hydatid tapeworm</name>
    <dbReference type="NCBI Taxonomy" id="6210"/>
    <lineage>
        <taxon>Eukaryota</taxon>
        <taxon>Metazoa</taxon>
        <taxon>Spiralia</taxon>
        <taxon>Lophotrochozoa</taxon>
        <taxon>Platyhelminthes</taxon>
        <taxon>Cestoda</taxon>
        <taxon>Eucestoda</taxon>
        <taxon>Cyclophyllidea</taxon>
        <taxon>Taeniidae</taxon>
        <taxon>Echinococcus</taxon>
        <taxon>Echinococcus granulosus group</taxon>
    </lineage>
</organism>